<accession>A0A9Q1R410</accession>
<sequence length="123" mass="13176">MMTKKSGTLLCTGCICDNGGLYAYLGVLCCVLVVSVIAAVSIRFSDSGSPFRSSVAAMNSGTVSIVELQKKRKDDKIGEGLVRARAAILKAAGVRNLSGGIYRNPGAFYQQVSFKFIFHKYIV</sequence>
<reference evidence="3" key="1">
    <citation type="journal article" date="2023" name="Proc. Natl. Acad. Sci. U.S.A.">
        <title>Genomic and structural basis for evolution of tropane alkaloid biosynthesis.</title>
        <authorList>
            <person name="Wanga Y.-J."/>
            <person name="Taina T."/>
            <person name="Yua J.-Y."/>
            <person name="Lia J."/>
            <person name="Xua B."/>
            <person name="Chenc J."/>
            <person name="D'Auriad J.C."/>
            <person name="Huanga J.-P."/>
            <person name="Huanga S.-X."/>
        </authorList>
    </citation>
    <scope>NUCLEOTIDE SEQUENCE [LARGE SCALE GENOMIC DNA]</scope>
    <source>
        <strain evidence="3">cv. KIB-2019</strain>
    </source>
</reference>
<evidence type="ECO:0000313" key="3">
    <source>
        <dbReference type="Proteomes" id="UP001152561"/>
    </source>
</evidence>
<protein>
    <submittedName>
        <fullName evidence="2">Uncharacterized protein</fullName>
    </submittedName>
</protein>
<gene>
    <name evidence="2" type="ORF">K7X08_032296</name>
</gene>
<evidence type="ECO:0000256" key="1">
    <source>
        <dbReference type="SAM" id="Phobius"/>
    </source>
</evidence>
<dbReference type="OrthoDB" id="10567358at2759"/>
<dbReference type="EMBL" id="JAJAGQ010000017">
    <property type="protein sequence ID" value="KAJ8538827.1"/>
    <property type="molecule type" value="Genomic_DNA"/>
</dbReference>
<proteinExistence type="predicted"/>
<keyword evidence="1" id="KW-1133">Transmembrane helix</keyword>
<comment type="caution">
    <text evidence="2">The sequence shown here is derived from an EMBL/GenBank/DDBJ whole genome shotgun (WGS) entry which is preliminary data.</text>
</comment>
<organism evidence="2 3">
    <name type="scientific">Anisodus acutangulus</name>
    <dbReference type="NCBI Taxonomy" id="402998"/>
    <lineage>
        <taxon>Eukaryota</taxon>
        <taxon>Viridiplantae</taxon>
        <taxon>Streptophyta</taxon>
        <taxon>Embryophyta</taxon>
        <taxon>Tracheophyta</taxon>
        <taxon>Spermatophyta</taxon>
        <taxon>Magnoliopsida</taxon>
        <taxon>eudicotyledons</taxon>
        <taxon>Gunneridae</taxon>
        <taxon>Pentapetalae</taxon>
        <taxon>asterids</taxon>
        <taxon>lamiids</taxon>
        <taxon>Solanales</taxon>
        <taxon>Solanaceae</taxon>
        <taxon>Solanoideae</taxon>
        <taxon>Hyoscyameae</taxon>
        <taxon>Anisodus</taxon>
    </lineage>
</organism>
<evidence type="ECO:0000313" key="2">
    <source>
        <dbReference type="EMBL" id="KAJ8538827.1"/>
    </source>
</evidence>
<name>A0A9Q1R410_9SOLA</name>
<feature type="transmembrane region" description="Helical" evidence="1">
    <location>
        <begin position="21"/>
        <end position="44"/>
    </location>
</feature>
<dbReference type="Proteomes" id="UP001152561">
    <property type="component" value="Unassembled WGS sequence"/>
</dbReference>
<keyword evidence="1" id="KW-0472">Membrane</keyword>
<keyword evidence="1" id="KW-0812">Transmembrane</keyword>
<dbReference type="AlphaFoldDB" id="A0A9Q1R410"/>
<keyword evidence="3" id="KW-1185">Reference proteome</keyword>